<dbReference type="Proteomes" id="UP000887565">
    <property type="component" value="Unplaced"/>
</dbReference>
<reference evidence="2" key="1">
    <citation type="submission" date="2022-11" db="UniProtKB">
        <authorList>
            <consortium name="WormBaseParasite"/>
        </authorList>
    </citation>
    <scope>IDENTIFICATION</scope>
</reference>
<name>A0A915ILZ8_ROMCU</name>
<accession>A0A915ILZ8</accession>
<keyword evidence="1" id="KW-1185">Reference proteome</keyword>
<protein>
    <submittedName>
        <fullName evidence="2">Uncharacterized protein</fullName>
    </submittedName>
</protein>
<proteinExistence type="predicted"/>
<sequence>MFEKEDQQTMGVIIQSKSTIQKSLIMDGGIVVSTTKMHDSTNVAHTSQTCHSLKDITVDQSSLRKVSSTGQSTGEVLEKYPTIEHTTVKLQKDEELEEHYGMSSTDISSGLVADSIFVYSEPAQSKFTIHKSLIMDGGIVVSTTKMHDSTNVVHTSQTCHSLKDITVDQSSLRKVSSTRQ</sequence>
<organism evidence="1 2">
    <name type="scientific">Romanomermis culicivorax</name>
    <name type="common">Nematode worm</name>
    <dbReference type="NCBI Taxonomy" id="13658"/>
    <lineage>
        <taxon>Eukaryota</taxon>
        <taxon>Metazoa</taxon>
        <taxon>Ecdysozoa</taxon>
        <taxon>Nematoda</taxon>
        <taxon>Enoplea</taxon>
        <taxon>Dorylaimia</taxon>
        <taxon>Mermithida</taxon>
        <taxon>Mermithoidea</taxon>
        <taxon>Mermithidae</taxon>
        <taxon>Romanomermis</taxon>
    </lineage>
</organism>
<dbReference type="AlphaFoldDB" id="A0A915ILZ8"/>
<evidence type="ECO:0000313" key="1">
    <source>
        <dbReference type="Proteomes" id="UP000887565"/>
    </source>
</evidence>
<evidence type="ECO:0000313" key="2">
    <source>
        <dbReference type="WBParaSite" id="nRc.2.0.1.t14488-RA"/>
    </source>
</evidence>
<dbReference type="WBParaSite" id="nRc.2.0.1.t14488-RA">
    <property type="protein sequence ID" value="nRc.2.0.1.t14488-RA"/>
    <property type="gene ID" value="nRc.2.0.1.g14488"/>
</dbReference>